<comment type="caution">
    <text evidence="1">The sequence shown here is derived from an EMBL/GenBank/DDBJ whole genome shotgun (WGS) entry which is preliminary data.</text>
</comment>
<dbReference type="Proteomes" id="UP000886523">
    <property type="component" value="Unassembled WGS sequence"/>
</dbReference>
<dbReference type="EMBL" id="MU128996">
    <property type="protein sequence ID" value="KAF9511778.1"/>
    <property type="molecule type" value="Genomic_DNA"/>
</dbReference>
<gene>
    <name evidence="1" type="ORF">BS47DRAFT_1298593</name>
</gene>
<reference evidence="1" key="1">
    <citation type="journal article" date="2020" name="Nat. Commun.">
        <title>Large-scale genome sequencing of mycorrhizal fungi provides insights into the early evolution of symbiotic traits.</title>
        <authorList>
            <person name="Miyauchi S."/>
            <person name="Kiss E."/>
            <person name="Kuo A."/>
            <person name="Drula E."/>
            <person name="Kohler A."/>
            <person name="Sanchez-Garcia M."/>
            <person name="Morin E."/>
            <person name="Andreopoulos B."/>
            <person name="Barry K.W."/>
            <person name="Bonito G."/>
            <person name="Buee M."/>
            <person name="Carver A."/>
            <person name="Chen C."/>
            <person name="Cichocki N."/>
            <person name="Clum A."/>
            <person name="Culley D."/>
            <person name="Crous P.W."/>
            <person name="Fauchery L."/>
            <person name="Girlanda M."/>
            <person name="Hayes R.D."/>
            <person name="Keri Z."/>
            <person name="LaButti K."/>
            <person name="Lipzen A."/>
            <person name="Lombard V."/>
            <person name="Magnuson J."/>
            <person name="Maillard F."/>
            <person name="Murat C."/>
            <person name="Nolan M."/>
            <person name="Ohm R.A."/>
            <person name="Pangilinan J."/>
            <person name="Pereira M.F."/>
            <person name="Perotto S."/>
            <person name="Peter M."/>
            <person name="Pfister S."/>
            <person name="Riley R."/>
            <person name="Sitrit Y."/>
            <person name="Stielow J.B."/>
            <person name="Szollosi G."/>
            <person name="Zifcakova L."/>
            <person name="Stursova M."/>
            <person name="Spatafora J.W."/>
            <person name="Tedersoo L."/>
            <person name="Vaario L.M."/>
            <person name="Yamada A."/>
            <person name="Yan M."/>
            <person name="Wang P."/>
            <person name="Xu J."/>
            <person name="Bruns T."/>
            <person name="Baldrian P."/>
            <person name="Vilgalys R."/>
            <person name="Dunand C."/>
            <person name="Henrissat B."/>
            <person name="Grigoriev I.V."/>
            <person name="Hibbett D."/>
            <person name="Nagy L.G."/>
            <person name="Martin F.M."/>
        </authorList>
    </citation>
    <scope>NUCLEOTIDE SEQUENCE</scope>
    <source>
        <strain evidence="1">UP504</strain>
    </source>
</reference>
<dbReference type="SUPFAM" id="SSF53067">
    <property type="entry name" value="Actin-like ATPase domain"/>
    <property type="match status" value="2"/>
</dbReference>
<dbReference type="CDD" id="cd10170">
    <property type="entry name" value="ASKHA_NBD_HSP70"/>
    <property type="match status" value="1"/>
</dbReference>
<dbReference type="OrthoDB" id="2963168at2759"/>
<evidence type="ECO:0000313" key="2">
    <source>
        <dbReference type="Proteomes" id="UP000886523"/>
    </source>
</evidence>
<accession>A0A9P6DUL7</accession>
<dbReference type="InterPro" id="IPR043129">
    <property type="entry name" value="ATPase_NBD"/>
</dbReference>
<dbReference type="Gene3D" id="3.30.420.40">
    <property type="match status" value="1"/>
</dbReference>
<feature type="non-terminal residue" evidence="1">
    <location>
        <position position="1"/>
    </location>
</feature>
<organism evidence="1 2">
    <name type="scientific">Hydnum rufescens UP504</name>
    <dbReference type="NCBI Taxonomy" id="1448309"/>
    <lineage>
        <taxon>Eukaryota</taxon>
        <taxon>Fungi</taxon>
        <taxon>Dikarya</taxon>
        <taxon>Basidiomycota</taxon>
        <taxon>Agaricomycotina</taxon>
        <taxon>Agaricomycetes</taxon>
        <taxon>Cantharellales</taxon>
        <taxon>Hydnaceae</taxon>
        <taxon>Hydnum</taxon>
    </lineage>
</organism>
<dbReference type="AlphaFoldDB" id="A0A9P6DUL7"/>
<protein>
    <recommendedName>
        <fullName evidence="3">Actin-like ATPase domain-containing protein</fullName>
    </recommendedName>
</protein>
<proteinExistence type="predicted"/>
<evidence type="ECO:0008006" key="3">
    <source>
        <dbReference type="Google" id="ProtNLM"/>
    </source>
</evidence>
<keyword evidence="2" id="KW-1185">Reference proteome</keyword>
<evidence type="ECO:0000313" key="1">
    <source>
        <dbReference type="EMBL" id="KAF9511778.1"/>
    </source>
</evidence>
<sequence>KVFVSIDFGATHSGVSYAISSPGEVHQILAWPGSSHSCSKIPTCLVYDTLGDIRAWGLEATDMSLKKGWVRCEWFKLWLDLSSAPSTIIESEIFQPPKNVVDLVADYLSCIWMHTKNQIHLENASCSLLQLAKPKALDEKHKILHQNVSEGYNTNSQSICLVWASSVDAVMENEVHELEDAYMLGGLTICDAGGATIDLATYNVLGGLGAPKIVEAAPCSGSYCGSLFLDLRFRELVQKRLAAHPVHLDEASLAHFVRSFSRSEKLEYQGAKDDTKLFRFKCLHVEDLHDPAVGLDHGELVIPRDVLRCEVFDPIVLHSIATHVEASKVRLDALLLVGGFSANEYLFQRITDQFSSSLVSVIRPADGDLASCHSGARFGVSSLVSSVIHPQNVFRHVALPAEQEDRMMRLVYISSLGGRTLCEHRVEYIVKRGASIVKGGRSELRLRKLCTSRYDCTFKLVLYTSNGEQTKRYFDEEEGEELCRCRVDLGTYPSFRQQVEASPFGNFYVGRCEFR</sequence>
<dbReference type="PANTHER" id="PTHR14187">
    <property type="entry name" value="ALPHA KINASE/ELONGATION FACTOR 2 KINASE"/>
    <property type="match status" value="1"/>
</dbReference>
<dbReference type="PANTHER" id="PTHR14187:SF5">
    <property type="entry name" value="HEAT SHOCK 70 KDA PROTEIN 12A"/>
    <property type="match status" value="1"/>
</dbReference>
<name>A0A9P6DUL7_9AGAM</name>